<dbReference type="NCBIfam" id="NF005462">
    <property type="entry name" value="PRK07058.1"/>
    <property type="match status" value="1"/>
</dbReference>
<evidence type="ECO:0000313" key="12">
    <source>
        <dbReference type="Proteomes" id="UP000184485"/>
    </source>
</evidence>
<name>A0A1M5FNC6_9HYPH</name>
<evidence type="ECO:0000256" key="3">
    <source>
        <dbReference type="ARBA" id="ARBA00022679"/>
    </source>
</evidence>
<dbReference type="Gene3D" id="3.30.420.40">
    <property type="match status" value="2"/>
</dbReference>
<dbReference type="HAMAP" id="MF_00020">
    <property type="entry name" value="Acetate_kinase"/>
    <property type="match status" value="1"/>
</dbReference>
<dbReference type="InterPro" id="IPR023865">
    <property type="entry name" value="Aliphatic_acid_kinase_CS"/>
</dbReference>
<feature type="site" description="Transition state stabilizer" evidence="9">
    <location>
        <position position="180"/>
    </location>
</feature>
<keyword evidence="8 9" id="KW-0460">Magnesium</keyword>
<dbReference type="InterPro" id="IPR043129">
    <property type="entry name" value="ATPase_NBD"/>
</dbReference>
<evidence type="ECO:0000256" key="4">
    <source>
        <dbReference type="ARBA" id="ARBA00022723"/>
    </source>
</evidence>
<dbReference type="InterPro" id="IPR000890">
    <property type="entry name" value="Aliphatic_acid_kin_short-chain"/>
</dbReference>
<evidence type="ECO:0000256" key="6">
    <source>
        <dbReference type="ARBA" id="ARBA00022777"/>
    </source>
</evidence>
<feature type="binding site" evidence="9">
    <location>
        <position position="377"/>
    </location>
    <ligand>
        <name>Mg(2+)</name>
        <dbReference type="ChEBI" id="CHEBI:18420"/>
    </ligand>
</feature>
<dbReference type="STRING" id="1122133.SAMN02745157_3113"/>
<dbReference type="GO" id="GO:0006083">
    <property type="term" value="P:acetate metabolic process"/>
    <property type="evidence" value="ECO:0007669"/>
    <property type="project" value="TreeGrafter"/>
</dbReference>
<dbReference type="GO" id="GO:0005524">
    <property type="term" value="F:ATP binding"/>
    <property type="evidence" value="ECO:0007669"/>
    <property type="project" value="UniProtKB-KW"/>
</dbReference>
<feature type="binding site" evidence="9">
    <location>
        <position position="10"/>
    </location>
    <ligand>
        <name>Mg(2+)</name>
        <dbReference type="ChEBI" id="CHEBI:18420"/>
    </ligand>
</feature>
<feature type="active site" description="Proton donor/acceptor" evidence="9">
    <location>
        <position position="149"/>
    </location>
</feature>
<dbReference type="UniPathway" id="UPA00340">
    <property type="reaction ID" value="UER00458"/>
</dbReference>
<feature type="binding site" evidence="9">
    <location>
        <begin position="281"/>
        <end position="283"/>
    </location>
    <ligand>
        <name>ATP</name>
        <dbReference type="ChEBI" id="CHEBI:30616"/>
    </ligand>
</feature>
<evidence type="ECO:0000256" key="9">
    <source>
        <dbReference type="HAMAP-Rule" id="MF_00020"/>
    </source>
</evidence>
<feature type="binding site" evidence="9">
    <location>
        <begin position="326"/>
        <end position="330"/>
    </location>
    <ligand>
        <name>ATP</name>
        <dbReference type="ChEBI" id="CHEBI:30616"/>
    </ligand>
</feature>
<keyword evidence="3 9" id="KW-0808">Transferase</keyword>
<dbReference type="GO" id="GO:0008776">
    <property type="term" value="F:acetate kinase activity"/>
    <property type="evidence" value="ECO:0007669"/>
    <property type="project" value="UniProtKB-UniRule"/>
</dbReference>
<protein>
    <recommendedName>
        <fullName evidence="9">Acetate kinase</fullName>
        <ecNumber evidence="9">2.7.2.1</ecNumber>
    </recommendedName>
    <alternativeName>
        <fullName evidence="9">Acetokinase</fullName>
    </alternativeName>
</protein>
<dbReference type="PIRSF" id="PIRSF000722">
    <property type="entry name" value="Acetate_prop_kin"/>
    <property type="match status" value="1"/>
</dbReference>
<evidence type="ECO:0000313" key="11">
    <source>
        <dbReference type="EMBL" id="SHF93077.1"/>
    </source>
</evidence>
<dbReference type="AlphaFoldDB" id="A0A1M5FNC6"/>
<comment type="subcellular location">
    <subcellularLocation>
        <location evidence="9">Cytoplasm</location>
    </subcellularLocation>
</comment>
<sequence>MAQPTLLTFNAGSSTIKLGLFAMDGTTPHRFGKGMVDLRREPLMLHVTEGAEKADIPLDAKAAEDLDEVVAETLEVLATQFRHDAIAAAGHRIVHGGDRFRGPAPINDETLHAIEALVPLAPLHQPQGLRLIRSLRRLRPDIPQTASFDTAFHQTQSDAMRRLPLPREWFDRGVKRYGFHGLSYCFIARELARVAPELAARKVVVAHLGSGASLCAIEKGASRATSMTFSTLDGIVMATRPGALDPGVIIHLAKGGLPIEEIEAMLYHRSGLLGLSGISADARDLAASDAPEAREALDHFARTIAGMTASLGAALEGLDVLVFTAGIGEHQPALRADVCRRLGFLGIFVDEERNSRNAQRIDAASSRVAVFVIPTDEEQVIAEEAASLLSAAD</sequence>
<dbReference type="EMBL" id="FQUP01000003">
    <property type="protein sequence ID" value="SHF93077.1"/>
    <property type="molecule type" value="Genomic_DNA"/>
</dbReference>
<comment type="catalytic activity">
    <reaction evidence="9">
        <text>acetate + ATP = acetyl phosphate + ADP</text>
        <dbReference type="Rhea" id="RHEA:11352"/>
        <dbReference type="ChEBI" id="CHEBI:22191"/>
        <dbReference type="ChEBI" id="CHEBI:30089"/>
        <dbReference type="ChEBI" id="CHEBI:30616"/>
        <dbReference type="ChEBI" id="CHEBI:456216"/>
        <dbReference type="EC" id="2.7.2.1"/>
    </reaction>
</comment>
<feature type="site" description="Transition state stabilizer" evidence="9">
    <location>
        <position position="240"/>
    </location>
</feature>
<dbReference type="PROSITE" id="PS01076">
    <property type="entry name" value="ACETATE_KINASE_2"/>
    <property type="match status" value="1"/>
</dbReference>
<dbReference type="PANTHER" id="PTHR21060">
    <property type="entry name" value="ACETATE KINASE"/>
    <property type="match status" value="1"/>
</dbReference>
<dbReference type="Proteomes" id="UP000184485">
    <property type="component" value="Unassembled WGS sequence"/>
</dbReference>
<evidence type="ECO:0000256" key="10">
    <source>
        <dbReference type="RuleBase" id="RU003835"/>
    </source>
</evidence>
<keyword evidence="5 9" id="KW-0547">Nucleotide-binding</keyword>
<feature type="binding site" evidence="9">
    <location>
        <begin position="207"/>
        <end position="211"/>
    </location>
    <ligand>
        <name>ATP</name>
        <dbReference type="ChEBI" id="CHEBI:30616"/>
    </ligand>
</feature>
<dbReference type="EC" id="2.7.2.1" evidence="9"/>
<comment type="subunit">
    <text evidence="9">Homodimer.</text>
</comment>
<gene>
    <name evidence="9" type="primary">ackA</name>
    <name evidence="11" type="ORF">SAMN02745157_3113</name>
</gene>
<dbReference type="GO" id="GO:0000287">
    <property type="term" value="F:magnesium ion binding"/>
    <property type="evidence" value="ECO:0007669"/>
    <property type="project" value="UniProtKB-UniRule"/>
</dbReference>
<dbReference type="NCBIfam" id="TIGR00016">
    <property type="entry name" value="ackA"/>
    <property type="match status" value="1"/>
</dbReference>
<feature type="binding site" evidence="9">
    <location>
        <position position="92"/>
    </location>
    <ligand>
        <name>substrate</name>
    </ligand>
</feature>
<evidence type="ECO:0000256" key="2">
    <source>
        <dbReference type="ARBA" id="ARBA00022490"/>
    </source>
</evidence>
<keyword evidence="6 9" id="KW-0418">Kinase</keyword>
<keyword evidence="7 9" id="KW-0067">ATP-binding</keyword>
<dbReference type="GO" id="GO:0005829">
    <property type="term" value="C:cytosol"/>
    <property type="evidence" value="ECO:0007669"/>
    <property type="project" value="TreeGrafter"/>
</dbReference>
<dbReference type="GO" id="GO:0006085">
    <property type="term" value="P:acetyl-CoA biosynthetic process"/>
    <property type="evidence" value="ECO:0007669"/>
    <property type="project" value="UniProtKB-UniRule"/>
</dbReference>
<evidence type="ECO:0000256" key="7">
    <source>
        <dbReference type="ARBA" id="ARBA00022840"/>
    </source>
</evidence>
<reference evidence="11 12" key="1">
    <citation type="submission" date="2016-11" db="EMBL/GenBank/DDBJ databases">
        <authorList>
            <person name="Jaros S."/>
            <person name="Januszkiewicz K."/>
            <person name="Wedrychowicz H."/>
        </authorList>
    </citation>
    <scope>NUCLEOTIDE SEQUENCE [LARGE SCALE GENOMIC DNA]</scope>
    <source>
        <strain evidence="11 12">DSM 19436</strain>
    </source>
</reference>
<dbReference type="PRINTS" id="PR00471">
    <property type="entry name" value="ACETATEKNASE"/>
</dbReference>
<comment type="function">
    <text evidence="9">Catalyzes the formation of acetyl phosphate from acetate and ATP. Can also catalyze the reverse reaction.</text>
</comment>
<dbReference type="PANTHER" id="PTHR21060:SF21">
    <property type="entry name" value="ACETATE KINASE"/>
    <property type="match status" value="1"/>
</dbReference>
<dbReference type="RefSeq" id="WP_073054457.1">
    <property type="nucleotide sequence ID" value="NZ_FQUP01000003.1"/>
</dbReference>
<evidence type="ECO:0000256" key="5">
    <source>
        <dbReference type="ARBA" id="ARBA00022741"/>
    </source>
</evidence>
<organism evidence="11 12">
    <name type="scientific">Kaistia soli DSM 19436</name>
    <dbReference type="NCBI Taxonomy" id="1122133"/>
    <lineage>
        <taxon>Bacteria</taxon>
        <taxon>Pseudomonadati</taxon>
        <taxon>Pseudomonadota</taxon>
        <taxon>Alphaproteobacteria</taxon>
        <taxon>Hyphomicrobiales</taxon>
        <taxon>Kaistiaceae</taxon>
        <taxon>Kaistia</taxon>
    </lineage>
</organism>
<comment type="cofactor">
    <cofactor evidence="9">
        <name>Mg(2+)</name>
        <dbReference type="ChEBI" id="CHEBI:18420"/>
    </cofactor>
    <cofactor evidence="9">
        <name>Mn(2+)</name>
        <dbReference type="ChEBI" id="CHEBI:29035"/>
    </cofactor>
    <text evidence="9">Mg(2+). Can also accept Mn(2+).</text>
</comment>
<evidence type="ECO:0000256" key="1">
    <source>
        <dbReference type="ARBA" id="ARBA00008748"/>
    </source>
</evidence>
<proteinExistence type="inferred from homology"/>
<dbReference type="InterPro" id="IPR004372">
    <property type="entry name" value="Ac/propionate_kinase"/>
</dbReference>
<comment type="pathway">
    <text evidence="9">Metabolic intermediate biosynthesis; acetyl-CoA biosynthesis; acetyl-CoA from acetate: step 1/2.</text>
</comment>
<evidence type="ECO:0000256" key="8">
    <source>
        <dbReference type="ARBA" id="ARBA00022842"/>
    </source>
</evidence>
<dbReference type="OrthoDB" id="9802453at2"/>
<keyword evidence="12" id="KW-1185">Reference proteome</keyword>
<accession>A0A1M5FNC6</accession>
<keyword evidence="2 9" id="KW-0963">Cytoplasm</keyword>
<comment type="similarity">
    <text evidence="1 9 10">Belongs to the acetokinase family.</text>
</comment>
<dbReference type="SUPFAM" id="SSF53067">
    <property type="entry name" value="Actin-like ATPase domain"/>
    <property type="match status" value="2"/>
</dbReference>
<feature type="binding site" evidence="9">
    <location>
        <position position="17"/>
    </location>
    <ligand>
        <name>ATP</name>
        <dbReference type="ChEBI" id="CHEBI:30616"/>
    </ligand>
</feature>
<keyword evidence="4 9" id="KW-0479">Metal-binding</keyword>
<dbReference type="Pfam" id="PF00871">
    <property type="entry name" value="Acetate_kinase"/>
    <property type="match status" value="1"/>
</dbReference>